<dbReference type="EMBL" id="CAJNOM010000114">
    <property type="protein sequence ID" value="CAF1077017.1"/>
    <property type="molecule type" value="Genomic_DNA"/>
</dbReference>
<gene>
    <name evidence="1" type="ORF">QVE165_LOCUS19011</name>
</gene>
<protein>
    <submittedName>
        <fullName evidence="1">Uncharacterized protein</fullName>
    </submittedName>
</protein>
<accession>A0A814MDJ2</accession>
<reference evidence="1" key="1">
    <citation type="submission" date="2021-02" db="EMBL/GenBank/DDBJ databases">
        <authorList>
            <person name="Nowell W R."/>
        </authorList>
    </citation>
    <scope>NUCLEOTIDE SEQUENCE</scope>
</reference>
<proteinExistence type="predicted"/>
<evidence type="ECO:0000313" key="1">
    <source>
        <dbReference type="EMBL" id="CAF1077017.1"/>
    </source>
</evidence>
<dbReference type="Proteomes" id="UP000663832">
    <property type="component" value="Unassembled WGS sequence"/>
</dbReference>
<name>A0A814MDJ2_9BILA</name>
<keyword evidence="2" id="KW-1185">Reference proteome</keyword>
<evidence type="ECO:0000313" key="2">
    <source>
        <dbReference type="Proteomes" id="UP000663832"/>
    </source>
</evidence>
<comment type="caution">
    <text evidence="1">The sequence shown here is derived from an EMBL/GenBank/DDBJ whole genome shotgun (WGS) entry which is preliminary data.</text>
</comment>
<sequence length="87" mass="9576">MSIVCINIIGLCTTTKKSNTSIELDLAFIIDATGSMFIPTVVSTTTKPVNMRTQISNISLADDELLDVTQAQRLVRKYIARNKLKST</sequence>
<dbReference type="AlphaFoldDB" id="A0A814MDJ2"/>
<organism evidence="1 2">
    <name type="scientific">Adineta steineri</name>
    <dbReference type="NCBI Taxonomy" id="433720"/>
    <lineage>
        <taxon>Eukaryota</taxon>
        <taxon>Metazoa</taxon>
        <taxon>Spiralia</taxon>
        <taxon>Gnathifera</taxon>
        <taxon>Rotifera</taxon>
        <taxon>Eurotatoria</taxon>
        <taxon>Bdelloidea</taxon>
        <taxon>Adinetida</taxon>
        <taxon>Adinetidae</taxon>
        <taxon>Adineta</taxon>
    </lineage>
</organism>